<name>A0A9P0JSP8_ACAOB</name>
<proteinExistence type="predicted"/>
<sequence length="82" mass="9449">MSGKGQGKTRPQEKRLMVYFREYCDYTGIHGFRYIGEDRTLAERKQENTTVDSNGMRGILLTSLNRNRQLGATISTSERVEM</sequence>
<keyword evidence="2" id="KW-1185">Reference proteome</keyword>
<comment type="caution">
    <text evidence="1">The sequence shown here is derived from an EMBL/GenBank/DDBJ whole genome shotgun (WGS) entry which is preliminary data.</text>
</comment>
<dbReference type="EMBL" id="CAKOFQ010006681">
    <property type="protein sequence ID" value="CAH1959280.1"/>
    <property type="molecule type" value="Genomic_DNA"/>
</dbReference>
<dbReference type="OrthoDB" id="6021021at2759"/>
<evidence type="ECO:0000313" key="1">
    <source>
        <dbReference type="EMBL" id="CAH1959280.1"/>
    </source>
</evidence>
<protein>
    <submittedName>
        <fullName evidence="1">Uncharacterized protein</fullName>
    </submittedName>
</protein>
<dbReference type="AlphaFoldDB" id="A0A9P0JSP8"/>
<evidence type="ECO:0000313" key="2">
    <source>
        <dbReference type="Proteomes" id="UP001152888"/>
    </source>
</evidence>
<gene>
    <name evidence="1" type="ORF">ACAOBT_LOCUS3090</name>
</gene>
<organism evidence="1 2">
    <name type="scientific">Acanthoscelides obtectus</name>
    <name type="common">Bean weevil</name>
    <name type="synonym">Bruchus obtectus</name>
    <dbReference type="NCBI Taxonomy" id="200917"/>
    <lineage>
        <taxon>Eukaryota</taxon>
        <taxon>Metazoa</taxon>
        <taxon>Ecdysozoa</taxon>
        <taxon>Arthropoda</taxon>
        <taxon>Hexapoda</taxon>
        <taxon>Insecta</taxon>
        <taxon>Pterygota</taxon>
        <taxon>Neoptera</taxon>
        <taxon>Endopterygota</taxon>
        <taxon>Coleoptera</taxon>
        <taxon>Polyphaga</taxon>
        <taxon>Cucujiformia</taxon>
        <taxon>Chrysomeloidea</taxon>
        <taxon>Chrysomelidae</taxon>
        <taxon>Bruchinae</taxon>
        <taxon>Bruchini</taxon>
        <taxon>Acanthoscelides</taxon>
    </lineage>
</organism>
<dbReference type="Proteomes" id="UP001152888">
    <property type="component" value="Unassembled WGS sequence"/>
</dbReference>
<accession>A0A9P0JSP8</accession>
<reference evidence="1" key="1">
    <citation type="submission" date="2022-03" db="EMBL/GenBank/DDBJ databases">
        <authorList>
            <person name="Sayadi A."/>
        </authorList>
    </citation>
    <scope>NUCLEOTIDE SEQUENCE</scope>
</reference>